<proteinExistence type="inferred from homology"/>
<comment type="similarity">
    <text evidence="1">Belongs to the TRAFAC class TrmE-Era-EngA-EngB-Septin-like GTPase superfamily. AIG1/Toc34/Toc159-like paraseptin GTPase family. IAN subfamily.</text>
</comment>
<sequence length="408" mass="46280">MDLEFIDKDEYEENKDNEEELSFLIRQGKKYFENIVKKYSLEENHNYQQASSSDDLRIVVIGKTGVGKSATANAILGKELFKDDSKTNSVTFESICYTNEINGRSVSVIDTPGLQDTSRPHDEVLREIARVMKIFHNGVHVFVYVMNMASPRFTEEDMTSLQAIEVATFGDNMKKYRMLVYTHAESHLKKSTNLAAFCHEQKRGNAVIASFLKELDSNIVAVNNNSTIPAVLKRNQNVILGLADKITQLNEKVAYSSKMFEAAAEERRKCVDRLLGRGFNPVVIKNVEVVIAENPSVTRKKGALIEAVRKRLEETVNHEEKLLKARIARTTEKVKSMELEAEQKAKQEQGEQLNLLSETEEKLRETKEALRGDVLEMQAKEIGETHVGIIKLIKKKLQSLNIRKNFGV</sequence>
<dbReference type="EMBL" id="JAIZAY010000024">
    <property type="protein sequence ID" value="KAJ8019401.1"/>
    <property type="molecule type" value="Genomic_DNA"/>
</dbReference>
<dbReference type="InterPro" id="IPR006703">
    <property type="entry name" value="G_AIG1"/>
</dbReference>
<dbReference type="OrthoDB" id="8954335at2759"/>
<keyword evidence="3" id="KW-0342">GTP-binding</keyword>
<gene>
    <name evidence="6" type="ORF">HOLleu_42042</name>
</gene>
<dbReference type="InterPro" id="IPR027417">
    <property type="entry name" value="P-loop_NTPase"/>
</dbReference>
<comment type="caution">
    <text evidence="6">The sequence shown here is derived from an EMBL/GenBank/DDBJ whole genome shotgun (WGS) entry which is preliminary data.</text>
</comment>
<organism evidence="6 7">
    <name type="scientific">Holothuria leucospilota</name>
    <name type="common">Black long sea cucumber</name>
    <name type="synonym">Mertensiothuria leucospilota</name>
    <dbReference type="NCBI Taxonomy" id="206669"/>
    <lineage>
        <taxon>Eukaryota</taxon>
        <taxon>Metazoa</taxon>
        <taxon>Echinodermata</taxon>
        <taxon>Eleutherozoa</taxon>
        <taxon>Echinozoa</taxon>
        <taxon>Holothuroidea</taxon>
        <taxon>Aspidochirotacea</taxon>
        <taxon>Aspidochirotida</taxon>
        <taxon>Holothuriidae</taxon>
        <taxon>Holothuria</taxon>
    </lineage>
</organism>
<dbReference type="PANTHER" id="PTHR10903:SF184">
    <property type="entry name" value="GTP-BINDING PROTEIN A"/>
    <property type="match status" value="1"/>
</dbReference>
<evidence type="ECO:0000313" key="7">
    <source>
        <dbReference type="Proteomes" id="UP001152320"/>
    </source>
</evidence>
<dbReference type="SUPFAM" id="SSF52540">
    <property type="entry name" value="P-loop containing nucleoside triphosphate hydrolases"/>
    <property type="match status" value="1"/>
</dbReference>
<keyword evidence="7" id="KW-1185">Reference proteome</keyword>
<accession>A0A9Q1B9F6</accession>
<evidence type="ECO:0000256" key="1">
    <source>
        <dbReference type="ARBA" id="ARBA00008535"/>
    </source>
</evidence>
<reference evidence="6" key="1">
    <citation type="submission" date="2021-10" db="EMBL/GenBank/DDBJ databases">
        <title>Tropical sea cucumber genome reveals ecological adaptation and Cuvierian tubules defense mechanism.</title>
        <authorList>
            <person name="Chen T."/>
        </authorList>
    </citation>
    <scope>NUCLEOTIDE SEQUENCE</scope>
    <source>
        <strain evidence="6">Nanhai2018</strain>
        <tissue evidence="6">Muscle</tissue>
    </source>
</reference>
<dbReference type="GO" id="GO:0005525">
    <property type="term" value="F:GTP binding"/>
    <property type="evidence" value="ECO:0007669"/>
    <property type="project" value="UniProtKB-KW"/>
</dbReference>
<dbReference type="InterPro" id="IPR045058">
    <property type="entry name" value="GIMA/IAN/Toc"/>
</dbReference>
<dbReference type="PANTHER" id="PTHR10903">
    <property type="entry name" value="GTPASE, IMAP FAMILY MEMBER-RELATED"/>
    <property type="match status" value="1"/>
</dbReference>
<evidence type="ECO:0000256" key="4">
    <source>
        <dbReference type="SAM" id="Coils"/>
    </source>
</evidence>
<dbReference type="Pfam" id="PF04548">
    <property type="entry name" value="AIG1"/>
    <property type="match status" value="1"/>
</dbReference>
<name>A0A9Q1B9F6_HOLLE</name>
<evidence type="ECO:0000256" key="3">
    <source>
        <dbReference type="ARBA" id="ARBA00023134"/>
    </source>
</evidence>
<keyword evidence="4" id="KW-0175">Coiled coil</keyword>
<feature type="domain" description="AIG1-type G" evidence="5">
    <location>
        <begin position="53"/>
        <end position="264"/>
    </location>
</feature>
<dbReference type="PROSITE" id="PS51720">
    <property type="entry name" value="G_AIG1"/>
    <property type="match status" value="1"/>
</dbReference>
<dbReference type="Gene3D" id="3.40.50.300">
    <property type="entry name" value="P-loop containing nucleotide triphosphate hydrolases"/>
    <property type="match status" value="1"/>
</dbReference>
<evidence type="ECO:0000256" key="2">
    <source>
        <dbReference type="ARBA" id="ARBA00022741"/>
    </source>
</evidence>
<protein>
    <submittedName>
        <fullName evidence="6">Immune-associated nucleotide-binding protein 9</fullName>
    </submittedName>
</protein>
<dbReference type="Proteomes" id="UP001152320">
    <property type="component" value="Unassembled WGS sequence"/>
</dbReference>
<keyword evidence="2" id="KW-0547">Nucleotide-binding</keyword>
<feature type="coiled-coil region" evidence="4">
    <location>
        <begin position="320"/>
        <end position="380"/>
    </location>
</feature>
<dbReference type="AlphaFoldDB" id="A0A9Q1B9F6"/>
<evidence type="ECO:0000259" key="5">
    <source>
        <dbReference type="PROSITE" id="PS51720"/>
    </source>
</evidence>
<evidence type="ECO:0000313" key="6">
    <source>
        <dbReference type="EMBL" id="KAJ8019401.1"/>
    </source>
</evidence>